<dbReference type="SUPFAM" id="SSF55073">
    <property type="entry name" value="Nucleotide cyclase"/>
    <property type="match status" value="1"/>
</dbReference>
<evidence type="ECO:0000313" key="5">
    <source>
        <dbReference type="Proteomes" id="UP000671852"/>
    </source>
</evidence>
<reference evidence="4" key="2">
    <citation type="submission" date="2021-04" db="EMBL/GenBank/DDBJ databases">
        <title>Isolation and characterization of a novel species of the genus Sulfurimonas.</title>
        <authorList>
            <person name="Fukui M."/>
        </authorList>
    </citation>
    <scope>NUCLEOTIDE SEQUENCE</scope>
    <source>
        <strain evidence="4">H1576</strain>
    </source>
</reference>
<dbReference type="Proteomes" id="UP000671852">
    <property type="component" value="Chromosome"/>
</dbReference>
<dbReference type="SUPFAM" id="SSF55785">
    <property type="entry name" value="PYP-like sensor domain (PAS domain)"/>
    <property type="match status" value="4"/>
</dbReference>
<dbReference type="PROSITE" id="PS50887">
    <property type="entry name" value="GGDEF"/>
    <property type="match status" value="1"/>
</dbReference>
<dbReference type="Pfam" id="PF00989">
    <property type="entry name" value="PAS"/>
    <property type="match status" value="1"/>
</dbReference>
<dbReference type="GO" id="GO:0003824">
    <property type="term" value="F:catalytic activity"/>
    <property type="evidence" value="ECO:0007669"/>
    <property type="project" value="UniProtKB-ARBA"/>
</dbReference>
<dbReference type="InterPro" id="IPR043128">
    <property type="entry name" value="Rev_trsase/Diguanyl_cyclase"/>
</dbReference>
<feature type="domain" description="PAC" evidence="2">
    <location>
        <begin position="438"/>
        <end position="491"/>
    </location>
</feature>
<dbReference type="CDD" id="cd01949">
    <property type="entry name" value="GGDEF"/>
    <property type="match status" value="1"/>
</dbReference>
<evidence type="ECO:0000259" key="2">
    <source>
        <dbReference type="PROSITE" id="PS50113"/>
    </source>
</evidence>
<dbReference type="Gene3D" id="3.30.70.270">
    <property type="match status" value="1"/>
</dbReference>
<sequence>MQELRTILDNLPINIAIYRYEENDFRVICFNKSALKTENLELDDVLDKKLSAVFPGIKRFGLFDVLLDVHKNGVEKELEINFYEDERISGWRKNLVNRLENGDIIVSYSDESLSLTKDKQIKSLSTIVENSMNEVYIFDAQTFKMSYMNESAHKNIGYTLKEIKTLSPYDLKPQYNKKQFMKLMKPLLKNEVEHLVFETLHQRKDGSVYDVEIRLHKMKLEDEEVFIVIAQDISQRNEERKALIDSESKFRSIVESSLVGIFMYNEKIVYANDLSCQLSGYSRDELHKLSLWELVRPELQEKTKELLESRIHGSGATVKYDNFGIVSKSGKEIIARASSSIINYKGKKTALVSFVDITDVVNIKKRVELLSQAVEQTDELVSIVDLNGIIKYANEALVAHTGYKKSELIGKHVKIFKSGHNSDEVYKKLWTTVLSGNIFREIIINTKKDKQNFYQEMTITPMRDEEGEINNFIVTAQDVTNRMELESKLKTLATRDTLTGIYNRHKINEEIDIEIANYKRYARAFALLMIDVDHFKKVNDTYGHDKGDYVLKEITEIISRSIRITDKFGRWGGEEFVVLLPEITKEGAIKIATKLKELIANHIFKDVGKQTVSIGVSEFHANDSKDELIKRADDALYEAKDGGRDCVRFN</sequence>
<dbReference type="AlphaFoldDB" id="A0A975B296"/>
<evidence type="ECO:0000313" key="4">
    <source>
        <dbReference type="EMBL" id="QSZ42780.1"/>
    </source>
</evidence>
<dbReference type="SMART" id="SM00091">
    <property type="entry name" value="PAS"/>
    <property type="match status" value="4"/>
</dbReference>
<dbReference type="NCBIfam" id="TIGR00254">
    <property type="entry name" value="GGDEF"/>
    <property type="match status" value="1"/>
</dbReference>
<evidence type="ECO:0000259" key="1">
    <source>
        <dbReference type="PROSITE" id="PS50112"/>
    </source>
</evidence>
<dbReference type="InterPro" id="IPR000700">
    <property type="entry name" value="PAS-assoc_C"/>
</dbReference>
<dbReference type="InterPro" id="IPR035965">
    <property type="entry name" value="PAS-like_dom_sf"/>
</dbReference>
<accession>A0A975B296</accession>
<dbReference type="Pfam" id="PF13426">
    <property type="entry name" value="PAS_9"/>
    <property type="match status" value="2"/>
</dbReference>
<dbReference type="SMART" id="SM00267">
    <property type="entry name" value="GGDEF"/>
    <property type="match status" value="1"/>
</dbReference>
<dbReference type="InterPro" id="IPR000014">
    <property type="entry name" value="PAS"/>
</dbReference>
<protein>
    <submittedName>
        <fullName evidence="4">PAS domain S-box protein</fullName>
    </submittedName>
</protein>
<organism evidence="4 5">
    <name type="scientific">Sulfurimonas aquatica</name>
    <dbReference type="NCBI Taxonomy" id="2672570"/>
    <lineage>
        <taxon>Bacteria</taxon>
        <taxon>Pseudomonadati</taxon>
        <taxon>Campylobacterota</taxon>
        <taxon>Epsilonproteobacteria</taxon>
        <taxon>Campylobacterales</taxon>
        <taxon>Sulfurimonadaceae</taxon>
        <taxon>Sulfurimonas</taxon>
    </lineage>
</organism>
<evidence type="ECO:0000259" key="3">
    <source>
        <dbReference type="PROSITE" id="PS50887"/>
    </source>
</evidence>
<dbReference type="InterPro" id="IPR029787">
    <property type="entry name" value="Nucleotide_cyclase"/>
</dbReference>
<dbReference type="PROSITE" id="PS50113">
    <property type="entry name" value="PAC"/>
    <property type="match status" value="1"/>
</dbReference>
<dbReference type="NCBIfam" id="TIGR00229">
    <property type="entry name" value="sensory_box"/>
    <property type="match status" value="3"/>
</dbReference>
<dbReference type="KEGG" id="saqt:GJV85_11865"/>
<keyword evidence="5" id="KW-1185">Reference proteome</keyword>
<dbReference type="Gene3D" id="3.30.450.20">
    <property type="entry name" value="PAS domain"/>
    <property type="match status" value="4"/>
</dbReference>
<dbReference type="PANTHER" id="PTHR44757">
    <property type="entry name" value="DIGUANYLATE CYCLASE DGCP"/>
    <property type="match status" value="1"/>
</dbReference>
<gene>
    <name evidence="4" type="ORF">GJV85_11865</name>
</gene>
<dbReference type="Pfam" id="PF00990">
    <property type="entry name" value="GGDEF"/>
    <property type="match status" value="1"/>
</dbReference>
<proteinExistence type="predicted"/>
<name>A0A975B296_9BACT</name>
<feature type="domain" description="PAS" evidence="1">
    <location>
        <begin position="246"/>
        <end position="314"/>
    </location>
</feature>
<feature type="domain" description="GGDEF" evidence="3">
    <location>
        <begin position="523"/>
        <end position="650"/>
    </location>
</feature>
<dbReference type="PROSITE" id="PS50112">
    <property type="entry name" value="PAS"/>
    <property type="match status" value="3"/>
</dbReference>
<dbReference type="SMART" id="SM00086">
    <property type="entry name" value="PAC"/>
    <property type="match status" value="3"/>
</dbReference>
<dbReference type="EMBL" id="CP046072">
    <property type="protein sequence ID" value="QSZ42780.1"/>
    <property type="molecule type" value="Genomic_DNA"/>
</dbReference>
<dbReference type="FunFam" id="3.30.70.270:FF:000001">
    <property type="entry name" value="Diguanylate cyclase domain protein"/>
    <property type="match status" value="1"/>
</dbReference>
<reference evidence="4" key="1">
    <citation type="submission" date="2019-11" db="EMBL/GenBank/DDBJ databases">
        <authorList>
            <person name="Kojima H."/>
        </authorList>
    </citation>
    <scope>NUCLEOTIDE SEQUENCE</scope>
    <source>
        <strain evidence="4">H1576</strain>
    </source>
</reference>
<dbReference type="InterPro" id="IPR001610">
    <property type="entry name" value="PAC"/>
</dbReference>
<dbReference type="PANTHER" id="PTHR44757:SF2">
    <property type="entry name" value="BIOFILM ARCHITECTURE MAINTENANCE PROTEIN MBAA"/>
    <property type="match status" value="1"/>
</dbReference>
<dbReference type="InterPro" id="IPR000160">
    <property type="entry name" value="GGDEF_dom"/>
</dbReference>
<dbReference type="InterPro" id="IPR052155">
    <property type="entry name" value="Biofilm_reg_signaling"/>
</dbReference>
<dbReference type="InterPro" id="IPR013767">
    <property type="entry name" value="PAS_fold"/>
</dbReference>
<feature type="domain" description="PAS" evidence="1">
    <location>
        <begin position="366"/>
        <end position="423"/>
    </location>
</feature>
<dbReference type="CDD" id="cd00130">
    <property type="entry name" value="PAS"/>
    <property type="match status" value="3"/>
</dbReference>
<dbReference type="RefSeq" id="WP_207561591.1">
    <property type="nucleotide sequence ID" value="NZ_CP046072.1"/>
</dbReference>
<dbReference type="GO" id="GO:0006355">
    <property type="term" value="P:regulation of DNA-templated transcription"/>
    <property type="evidence" value="ECO:0007669"/>
    <property type="project" value="InterPro"/>
</dbReference>
<feature type="domain" description="PAS" evidence="1">
    <location>
        <begin position="120"/>
        <end position="191"/>
    </location>
</feature>